<comment type="caution">
    <text evidence="1">The sequence shown here is derived from an EMBL/GenBank/DDBJ whole genome shotgun (WGS) entry which is preliminary data.</text>
</comment>
<name>A0ABT5LB07_9GAMM</name>
<evidence type="ECO:0000313" key="1">
    <source>
        <dbReference type="EMBL" id="MDC9588232.1"/>
    </source>
</evidence>
<proteinExistence type="predicted"/>
<keyword evidence="2" id="KW-1185">Reference proteome</keyword>
<dbReference type="Proteomes" id="UP001217178">
    <property type="component" value="Unassembled WGS sequence"/>
</dbReference>
<accession>A0ABT5LB07</accession>
<organism evidence="1 2">
    <name type="scientific">Xenorhabdus yunnanensis</name>
    <dbReference type="NCBI Taxonomy" id="3025878"/>
    <lineage>
        <taxon>Bacteria</taxon>
        <taxon>Pseudomonadati</taxon>
        <taxon>Pseudomonadota</taxon>
        <taxon>Gammaproteobacteria</taxon>
        <taxon>Enterobacterales</taxon>
        <taxon>Morganellaceae</taxon>
        <taxon>Xenorhabdus</taxon>
    </lineage>
</organism>
<gene>
    <name evidence="1" type="ORF">PSI23_02615</name>
</gene>
<dbReference type="RefSeq" id="WP_273553610.1">
    <property type="nucleotide sequence ID" value="NZ_JAQRFI010000004.1"/>
</dbReference>
<evidence type="ECO:0000313" key="2">
    <source>
        <dbReference type="Proteomes" id="UP001217178"/>
    </source>
</evidence>
<sequence>MERLEGLGEEKVKTRYFTDWLRKITGFCMVPATGVELVTY</sequence>
<reference evidence="1 2" key="1">
    <citation type="submission" date="2023-02" db="EMBL/GenBank/DDBJ databases">
        <title>Entomopathogenic bacteria.</title>
        <authorList>
            <person name="Machado R.A."/>
        </authorList>
    </citation>
    <scope>NUCLEOTIDE SEQUENCE [LARGE SCALE GENOMIC DNA]</scope>
    <source>
        <strain evidence="1 2">XENO-10</strain>
    </source>
</reference>
<protein>
    <submittedName>
        <fullName evidence="1">Uncharacterized protein</fullName>
    </submittedName>
</protein>
<dbReference type="EMBL" id="JAQRFI010000004">
    <property type="protein sequence ID" value="MDC9588232.1"/>
    <property type="molecule type" value="Genomic_DNA"/>
</dbReference>